<keyword evidence="3" id="KW-1185">Reference proteome</keyword>
<comment type="caution">
    <text evidence="2">The sequence shown here is derived from an EMBL/GenBank/DDBJ whole genome shotgun (WGS) entry which is preliminary data.</text>
</comment>
<dbReference type="RefSeq" id="WP_151166633.1">
    <property type="nucleotide sequence ID" value="NZ_WACR01000003.1"/>
</dbReference>
<evidence type="ECO:0000313" key="3">
    <source>
        <dbReference type="Proteomes" id="UP000435357"/>
    </source>
</evidence>
<feature type="chain" id="PRO_5026975440" evidence="1">
    <location>
        <begin position="19"/>
        <end position="165"/>
    </location>
</feature>
<dbReference type="Gene3D" id="2.40.160.20">
    <property type="match status" value="1"/>
</dbReference>
<evidence type="ECO:0000256" key="1">
    <source>
        <dbReference type="SAM" id="SignalP"/>
    </source>
</evidence>
<accession>A0A6N6MCE0</accession>
<organism evidence="2 3">
    <name type="scientific">Salibacter halophilus</name>
    <dbReference type="NCBI Taxonomy" id="1803916"/>
    <lineage>
        <taxon>Bacteria</taxon>
        <taxon>Pseudomonadati</taxon>
        <taxon>Bacteroidota</taxon>
        <taxon>Flavobacteriia</taxon>
        <taxon>Flavobacteriales</taxon>
        <taxon>Salibacteraceae</taxon>
        <taxon>Salibacter</taxon>
    </lineage>
</organism>
<proteinExistence type="predicted"/>
<dbReference type="AlphaFoldDB" id="A0A6N6MCE0"/>
<dbReference type="OrthoDB" id="658990at2"/>
<dbReference type="SUPFAM" id="SSF56925">
    <property type="entry name" value="OMPA-like"/>
    <property type="match status" value="1"/>
</dbReference>
<dbReference type="InterPro" id="IPR011250">
    <property type="entry name" value="OMP/PagP_B-barrel"/>
</dbReference>
<sequence>MKRLTLFLFVVCSSISYAQNSFDKGSSFVDLGVGISTWGIPVYGGFETAVANNFTLGGRLSWRSWNEDIRGNGFNHNIFGIVSRGNYHVNEVLELPSNFDIYAGLNLGLYIYDSPSSYPGDSSSGLGLGAQVGGRYYFDESWAVNLEIGGGNAASGGSFGVTKNF</sequence>
<evidence type="ECO:0000313" key="2">
    <source>
        <dbReference type="EMBL" id="KAB1065068.1"/>
    </source>
</evidence>
<dbReference type="Proteomes" id="UP000435357">
    <property type="component" value="Unassembled WGS sequence"/>
</dbReference>
<feature type="signal peptide" evidence="1">
    <location>
        <begin position="1"/>
        <end position="18"/>
    </location>
</feature>
<protein>
    <submittedName>
        <fullName evidence="2">Porin family protein</fullName>
    </submittedName>
</protein>
<dbReference type="EMBL" id="WACR01000003">
    <property type="protein sequence ID" value="KAB1065068.1"/>
    <property type="molecule type" value="Genomic_DNA"/>
</dbReference>
<name>A0A6N6MCE0_9FLAO</name>
<reference evidence="2 3" key="1">
    <citation type="submission" date="2019-09" db="EMBL/GenBank/DDBJ databases">
        <title>Genomes of Cryomorphaceae.</title>
        <authorList>
            <person name="Bowman J.P."/>
        </authorList>
    </citation>
    <scope>NUCLEOTIDE SEQUENCE [LARGE SCALE GENOMIC DNA]</scope>
    <source>
        <strain evidence="2 3">KCTC 52047</strain>
    </source>
</reference>
<gene>
    <name evidence="2" type="ORF">F3059_03710</name>
</gene>
<keyword evidence="1" id="KW-0732">Signal</keyword>